<sequence length="283" mass="32211">MAVHDKSQDMLPKKFQSFSDQDLIWLWSVLGRDFAISHPESFKNPLVLAESCAKALNARDSAYVDGVFDGYQKHVVNNEVNSIIGNAGKRLISFLMYKLAVDNGFGFELGSLKYYLDDRSCFCLAVDLDSRLGSDKLRIIRELTSLWNLRMLKECPLNWVDGNNPEQVSWLINEGINAGLPSLVPGTVNNPLSINESLLKFQCMLDQSNLNPKMEEMLIRDLRRKWSIKTNKKRSERYQVNVLLLPETKEGIKQLMRRDGYKTQGELVDALVSKALSDENGYL</sequence>
<dbReference type="EMBL" id="JACHFE010000012">
    <property type="protein sequence ID" value="MBB5322832.1"/>
    <property type="molecule type" value="Genomic_DNA"/>
</dbReference>
<dbReference type="AlphaFoldDB" id="A0A840UCS5"/>
<proteinExistence type="predicted"/>
<reference evidence="1 2" key="1">
    <citation type="submission" date="2020-08" db="EMBL/GenBank/DDBJ databases">
        <title>Genomic Encyclopedia of Type Strains, Phase IV (KMG-IV): sequencing the most valuable type-strain genomes for metagenomic binning, comparative biology and taxonomic classification.</title>
        <authorList>
            <person name="Goeker M."/>
        </authorList>
    </citation>
    <scope>NUCLEOTIDE SEQUENCE [LARGE SCALE GENOMIC DNA]</scope>
    <source>
        <strain evidence="1 2">DSM 22359</strain>
    </source>
</reference>
<dbReference type="Proteomes" id="UP000591735">
    <property type="component" value="Unassembled WGS sequence"/>
</dbReference>
<accession>A0A840UCS5</accession>
<name>A0A840UCS5_9GAMM</name>
<dbReference type="RefSeq" id="WP_183706447.1">
    <property type="nucleotide sequence ID" value="NZ_JACHFE010000012.1"/>
</dbReference>
<evidence type="ECO:0000313" key="1">
    <source>
        <dbReference type="EMBL" id="MBB5322832.1"/>
    </source>
</evidence>
<organism evidence="1 2">
    <name type="scientific">Marinobacter oulmenensis</name>
    <dbReference type="NCBI Taxonomy" id="643747"/>
    <lineage>
        <taxon>Bacteria</taxon>
        <taxon>Pseudomonadati</taxon>
        <taxon>Pseudomonadota</taxon>
        <taxon>Gammaproteobacteria</taxon>
        <taxon>Pseudomonadales</taxon>
        <taxon>Marinobacteraceae</taxon>
        <taxon>Marinobacter</taxon>
    </lineage>
</organism>
<gene>
    <name evidence="1" type="ORF">HNR38_003349</name>
</gene>
<comment type="caution">
    <text evidence="1">The sequence shown here is derived from an EMBL/GenBank/DDBJ whole genome shotgun (WGS) entry which is preliminary data.</text>
</comment>
<keyword evidence="2" id="KW-1185">Reference proteome</keyword>
<evidence type="ECO:0000313" key="2">
    <source>
        <dbReference type="Proteomes" id="UP000591735"/>
    </source>
</evidence>
<protein>
    <submittedName>
        <fullName evidence="1">Uncharacterized protein</fullName>
    </submittedName>
</protein>